<gene>
    <name evidence="3" type="ORF">MERR_LOCUS22925</name>
</gene>
<feature type="region of interest" description="Disordered" evidence="1">
    <location>
        <begin position="201"/>
        <end position="247"/>
    </location>
</feature>
<name>A0A6D2J2J2_9BRAS</name>
<proteinExistence type="predicted"/>
<feature type="region of interest" description="Disordered" evidence="1">
    <location>
        <begin position="73"/>
        <end position="139"/>
    </location>
</feature>
<sequence length="247" mass="25859">MDPEEEINENSDDSDYVGSDIEEGEIREIVLALPAMSVSERLSAVADEEIRKKAVAAADLVVAAAQEAAVAGESVGQTVDGSGEKLKRKLGRPRKVKTDHAVAAADGASRAGEGEVTKKPRKKGSSVLTNPPKGPPRCNICRRNFGSWKAVFGHLRSHKNRGYHGFLPPPSFNAAEEGFGGTVAASSSGGGFGFGTGGLGIDLNADPVEEGEKAQETGSGSGTTPKFDLNRSPPQDGEEEEKEDKAE</sequence>
<keyword evidence="4" id="KW-1185">Reference proteome</keyword>
<dbReference type="InterPro" id="IPR013087">
    <property type="entry name" value="Znf_C2H2_type"/>
</dbReference>
<evidence type="ECO:0000256" key="1">
    <source>
        <dbReference type="SAM" id="MobiDB-lite"/>
    </source>
</evidence>
<evidence type="ECO:0000313" key="4">
    <source>
        <dbReference type="Proteomes" id="UP000467841"/>
    </source>
</evidence>
<dbReference type="Proteomes" id="UP000467841">
    <property type="component" value="Unassembled WGS sequence"/>
</dbReference>
<dbReference type="PANTHER" id="PTHR47591:SF13">
    <property type="entry name" value="OS02G0293900 PROTEIN"/>
    <property type="match status" value="1"/>
</dbReference>
<feature type="compositionally biased region" description="Acidic residues" evidence="1">
    <location>
        <begin position="236"/>
        <end position="247"/>
    </location>
</feature>
<dbReference type="OrthoDB" id="6077919at2759"/>
<dbReference type="PANTHER" id="PTHR47591">
    <property type="entry name" value="ZINC FINGER PROTEIN ZAT2-RELATED"/>
    <property type="match status" value="1"/>
</dbReference>
<feature type="compositionally biased region" description="Basic residues" evidence="1">
    <location>
        <begin position="86"/>
        <end position="97"/>
    </location>
</feature>
<comment type="caution">
    <text evidence="3">The sequence shown here is derived from an EMBL/GenBank/DDBJ whole genome shotgun (WGS) entry which is preliminary data.</text>
</comment>
<evidence type="ECO:0000259" key="2">
    <source>
        <dbReference type="PROSITE" id="PS00028"/>
    </source>
</evidence>
<protein>
    <recommendedName>
        <fullName evidence="2">C2H2-type domain-containing protein</fullName>
    </recommendedName>
</protein>
<dbReference type="AlphaFoldDB" id="A0A6D2J2J2"/>
<organism evidence="3 4">
    <name type="scientific">Microthlaspi erraticum</name>
    <dbReference type="NCBI Taxonomy" id="1685480"/>
    <lineage>
        <taxon>Eukaryota</taxon>
        <taxon>Viridiplantae</taxon>
        <taxon>Streptophyta</taxon>
        <taxon>Embryophyta</taxon>
        <taxon>Tracheophyta</taxon>
        <taxon>Spermatophyta</taxon>
        <taxon>Magnoliopsida</taxon>
        <taxon>eudicotyledons</taxon>
        <taxon>Gunneridae</taxon>
        <taxon>Pentapetalae</taxon>
        <taxon>rosids</taxon>
        <taxon>malvids</taxon>
        <taxon>Brassicales</taxon>
        <taxon>Brassicaceae</taxon>
        <taxon>Coluteocarpeae</taxon>
        <taxon>Microthlaspi</taxon>
    </lineage>
</organism>
<dbReference type="EMBL" id="CACVBM020001162">
    <property type="protein sequence ID" value="CAA7035690.1"/>
    <property type="molecule type" value="Genomic_DNA"/>
</dbReference>
<reference evidence="3" key="1">
    <citation type="submission" date="2020-01" db="EMBL/GenBank/DDBJ databases">
        <authorList>
            <person name="Mishra B."/>
        </authorList>
    </citation>
    <scope>NUCLEOTIDE SEQUENCE [LARGE SCALE GENOMIC DNA]</scope>
</reference>
<feature type="compositionally biased region" description="Low complexity" evidence="1">
    <location>
        <begin position="101"/>
        <end position="111"/>
    </location>
</feature>
<dbReference type="PROSITE" id="PS00028">
    <property type="entry name" value="ZINC_FINGER_C2H2_1"/>
    <property type="match status" value="1"/>
</dbReference>
<evidence type="ECO:0000313" key="3">
    <source>
        <dbReference type="EMBL" id="CAA7035690.1"/>
    </source>
</evidence>
<accession>A0A6D2J2J2</accession>
<feature type="domain" description="C2H2-type" evidence="2">
    <location>
        <begin position="138"/>
        <end position="158"/>
    </location>
</feature>